<gene>
    <name evidence="1" type="ORF">BCS90_27120</name>
</gene>
<evidence type="ECO:0000313" key="1">
    <source>
        <dbReference type="EMBL" id="XNH97295.1"/>
    </source>
</evidence>
<proteinExistence type="predicted"/>
<organism evidence="1 2">
    <name type="scientific">Vibrio cyclitrophicus</name>
    <dbReference type="NCBI Taxonomy" id="47951"/>
    <lineage>
        <taxon>Bacteria</taxon>
        <taxon>Pseudomonadati</taxon>
        <taxon>Pseudomonadota</taxon>
        <taxon>Gammaproteobacteria</taxon>
        <taxon>Vibrionales</taxon>
        <taxon>Vibrionaceae</taxon>
        <taxon>Vibrio</taxon>
    </lineage>
</organism>
<reference evidence="1 2" key="1">
    <citation type="journal article" date="2018" name="Nature">
        <title>A major lineage of non-tailed dsDNA viruses as unrecognized killers of marine bacteria.</title>
        <authorList>
            <person name="Kauffman K.M."/>
            <person name="Hussain F.A."/>
            <person name="Yang J."/>
            <person name="Arevalo P."/>
            <person name="Brown J.M."/>
            <person name="Chang W.K."/>
            <person name="VanInsberghe D."/>
            <person name="Elsherbini J."/>
            <person name="Sharma R.S."/>
            <person name="Cutler M.B."/>
            <person name="Kelly L."/>
            <person name="Polz M.F."/>
        </authorList>
    </citation>
    <scope>NUCLEOTIDE SEQUENCE [LARGE SCALE GENOMIC DNA]</scope>
    <source>
        <strain evidence="1 2">10N.222.46.E12</strain>
    </source>
</reference>
<geneLocation type="plasmid" evidence="1 2">
    <name>unnamed6</name>
</geneLocation>
<accession>A0ACD5G571</accession>
<name>A0ACD5G571_9VIBR</name>
<dbReference type="Proteomes" id="UP000235310">
    <property type="component" value="Plasmid unnamed6"/>
</dbReference>
<keyword evidence="1" id="KW-0614">Plasmid</keyword>
<protein>
    <submittedName>
        <fullName evidence="1">Uncharacterized protein</fullName>
    </submittedName>
</protein>
<dbReference type="EMBL" id="CP170596">
    <property type="protein sequence ID" value="XNH97295.1"/>
    <property type="molecule type" value="Genomic_DNA"/>
</dbReference>
<evidence type="ECO:0000313" key="2">
    <source>
        <dbReference type="Proteomes" id="UP000235310"/>
    </source>
</evidence>
<sequence>MLKGIEITLHIMADTAKLGPAPDGMIKISHCINNADPTLPLPEPICTKSIETISIKEAAQATMQNSVTFILILYYLTGAIVGNSLSLINQFTRASYQYLAPKIRPYLNRQMHNQLQEDVNWCASVIEQHFEGQPYWEETVTAYFTRGDSTDVRYWKMVNQIATKRCTETPKTLLHVEAYREMNRMALFSINVMAGALLDCRYNTNINKKKLEDVLKITHDSLSIRAPNSLSEHDDILQRIQTCIDRFCESIGEPSADFIEYSGKLDQIRLTDAEQYRNKPQ</sequence>